<keyword evidence="8" id="KW-1185">Reference proteome</keyword>
<dbReference type="InterPro" id="IPR017441">
    <property type="entry name" value="Protein_kinase_ATP_BS"/>
</dbReference>
<dbReference type="CDD" id="cd05117">
    <property type="entry name" value="STKc_CAMK"/>
    <property type="match status" value="1"/>
</dbReference>
<feature type="binding site" evidence="4">
    <location>
        <position position="157"/>
    </location>
    <ligand>
        <name>ATP</name>
        <dbReference type="ChEBI" id="CHEBI:30616"/>
    </ligand>
</feature>
<evidence type="ECO:0000256" key="1">
    <source>
        <dbReference type="ARBA" id="ARBA00011245"/>
    </source>
</evidence>
<sequence length="420" mass="47563">MSVFEAINSESQDSKKFWTPDTKQKLVETFKNTVFQNSKSGVLKSVNLLLSQNYLVKLCPNSVNKKTLLDWKIVEPFMEESDEDARFGFSVGHRGCSKEFYVENQETLDTWLKHLSKVAIMTDFENDFTVIKELGNGAFGTVYLVECIDTSEMFAVKSISKQNVTANHVNLTNLMNEIKLIRKLDHPNIVKLHYVYESSTHIYLVIDYVEGGNLFSRIIKRKVYNEKIAAKFTEKLLGVLSYLSSLDIAHRDLKLENILMVSEENDYDFKLADFGLAAEVTEGLHLRCGSPGYIAPEVLRKCYYGSKVDVFSAGVILYILLCGKMPFPGNNIQDILLRNRDCKISFSRESWKNVSKLATALVLKLTEPVANFRPSAKEALSDPWFEHQLNFALPQLPSVPKDSARSRFCSGRLGSSVQVS</sequence>
<dbReference type="GO" id="GO:0004674">
    <property type="term" value="F:protein serine/threonine kinase activity"/>
    <property type="evidence" value="ECO:0007669"/>
    <property type="project" value="UniProtKB-KW"/>
</dbReference>
<dbReference type="EMBL" id="CAJZBQ010000048">
    <property type="protein sequence ID" value="CAG9329546.1"/>
    <property type="molecule type" value="Genomic_DNA"/>
</dbReference>
<evidence type="ECO:0000313" key="8">
    <source>
        <dbReference type="Proteomes" id="UP001162131"/>
    </source>
</evidence>
<keyword evidence="3 4" id="KW-0067">ATP-binding</keyword>
<dbReference type="Pfam" id="PF00069">
    <property type="entry name" value="Pkinase"/>
    <property type="match status" value="1"/>
</dbReference>
<comment type="caution">
    <text evidence="7">The sequence shown here is derived from an EMBL/GenBank/DDBJ whole genome shotgun (WGS) entry which is preliminary data.</text>
</comment>
<dbReference type="FunFam" id="1.10.510.10:FF:000571">
    <property type="entry name" value="Maternal embryonic leucine zipper kinase"/>
    <property type="match status" value="1"/>
</dbReference>
<keyword evidence="5" id="KW-0418">Kinase</keyword>
<dbReference type="PROSITE" id="PS00107">
    <property type="entry name" value="PROTEIN_KINASE_ATP"/>
    <property type="match status" value="1"/>
</dbReference>
<dbReference type="Proteomes" id="UP001162131">
    <property type="component" value="Unassembled WGS sequence"/>
</dbReference>
<feature type="domain" description="Protein kinase" evidence="6">
    <location>
        <begin position="128"/>
        <end position="385"/>
    </location>
</feature>
<evidence type="ECO:0000256" key="3">
    <source>
        <dbReference type="ARBA" id="ARBA00022840"/>
    </source>
</evidence>
<dbReference type="FunFam" id="3.30.200.20:FF:000042">
    <property type="entry name" value="Aurora kinase A"/>
    <property type="match status" value="1"/>
</dbReference>
<dbReference type="InterPro" id="IPR000719">
    <property type="entry name" value="Prot_kinase_dom"/>
</dbReference>
<keyword evidence="5" id="KW-0723">Serine/threonine-protein kinase</keyword>
<dbReference type="Gene3D" id="3.30.200.20">
    <property type="entry name" value="Phosphorylase Kinase, domain 1"/>
    <property type="match status" value="1"/>
</dbReference>
<keyword evidence="2 4" id="KW-0547">Nucleotide-binding</keyword>
<dbReference type="GO" id="GO:0005524">
    <property type="term" value="F:ATP binding"/>
    <property type="evidence" value="ECO:0007669"/>
    <property type="project" value="UniProtKB-UniRule"/>
</dbReference>
<dbReference type="InterPro" id="IPR011009">
    <property type="entry name" value="Kinase-like_dom_sf"/>
</dbReference>
<dbReference type="PROSITE" id="PS00108">
    <property type="entry name" value="PROTEIN_KINASE_ST"/>
    <property type="match status" value="1"/>
</dbReference>
<dbReference type="PANTHER" id="PTHR24347">
    <property type="entry name" value="SERINE/THREONINE-PROTEIN KINASE"/>
    <property type="match status" value="1"/>
</dbReference>
<evidence type="ECO:0000256" key="2">
    <source>
        <dbReference type="ARBA" id="ARBA00022741"/>
    </source>
</evidence>
<name>A0AAU9JYA6_9CILI</name>
<comment type="similarity">
    <text evidence="5">Belongs to the protein kinase superfamily.</text>
</comment>
<comment type="subunit">
    <text evidence="1">Monomer.</text>
</comment>
<dbReference type="PROSITE" id="PS50011">
    <property type="entry name" value="PROTEIN_KINASE_DOM"/>
    <property type="match status" value="1"/>
</dbReference>
<organism evidence="7 8">
    <name type="scientific">Blepharisma stoltei</name>
    <dbReference type="NCBI Taxonomy" id="1481888"/>
    <lineage>
        <taxon>Eukaryota</taxon>
        <taxon>Sar</taxon>
        <taxon>Alveolata</taxon>
        <taxon>Ciliophora</taxon>
        <taxon>Postciliodesmatophora</taxon>
        <taxon>Heterotrichea</taxon>
        <taxon>Heterotrichida</taxon>
        <taxon>Blepharismidae</taxon>
        <taxon>Blepharisma</taxon>
    </lineage>
</organism>
<gene>
    <name evidence="7" type="ORF">BSTOLATCC_MIC49179</name>
</gene>
<proteinExistence type="inferred from homology"/>
<evidence type="ECO:0000313" key="7">
    <source>
        <dbReference type="EMBL" id="CAG9329546.1"/>
    </source>
</evidence>
<accession>A0AAU9JYA6</accession>
<evidence type="ECO:0000256" key="5">
    <source>
        <dbReference type="RuleBase" id="RU000304"/>
    </source>
</evidence>
<dbReference type="SUPFAM" id="SSF56112">
    <property type="entry name" value="Protein kinase-like (PK-like)"/>
    <property type="match status" value="1"/>
</dbReference>
<reference evidence="7" key="1">
    <citation type="submission" date="2021-09" db="EMBL/GenBank/DDBJ databases">
        <authorList>
            <consortium name="AG Swart"/>
            <person name="Singh M."/>
            <person name="Singh A."/>
            <person name="Seah K."/>
            <person name="Emmerich C."/>
        </authorList>
    </citation>
    <scope>NUCLEOTIDE SEQUENCE</scope>
    <source>
        <strain evidence="7">ATCC30299</strain>
    </source>
</reference>
<evidence type="ECO:0000259" key="6">
    <source>
        <dbReference type="PROSITE" id="PS50011"/>
    </source>
</evidence>
<protein>
    <recommendedName>
        <fullName evidence="6">Protein kinase domain-containing protein</fullName>
    </recommendedName>
</protein>
<dbReference type="SMART" id="SM00220">
    <property type="entry name" value="S_TKc"/>
    <property type="match status" value="1"/>
</dbReference>
<keyword evidence="5" id="KW-0808">Transferase</keyword>
<evidence type="ECO:0000256" key="4">
    <source>
        <dbReference type="PROSITE-ProRule" id="PRU10141"/>
    </source>
</evidence>
<dbReference type="Gene3D" id="1.10.510.10">
    <property type="entry name" value="Transferase(Phosphotransferase) domain 1"/>
    <property type="match status" value="1"/>
</dbReference>
<dbReference type="InterPro" id="IPR008271">
    <property type="entry name" value="Ser/Thr_kinase_AS"/>
</dbReference>
<dbReference type="AlphaFoldDB" id="A0AAU9JYA6"/>